<reference evidence="7" key="1">
    <citation type="submission" date="2021-01" db="EMBL/GenBank/DDBJ databases">
        <title>Fulvivirga kasyanovii gen. nov., sp nov., a novel member of the phylum Bacteroidetes isolated from seawater in a mussel farm.</title>
        <authorList>
            <person name="Zhao L.-H."/>
            <person name="Wang Z.-J."/>
        </authorList>
    </citation>
    <scope>NUCLEOTIDE SEQUENCE</scope>
    <source>
        <strain evidence="7">2943</strain>
    </source>
</reference>
<dbReference type="PANTHER" id="PTHR43547:SF2">
    <property type="entry name" value="HYBRID SIGNAL TRANSDUCTION HISTIDINE KINASE C"/>
    <property type="match status" value="1"/>
</dbReference>
<name>A0A937K377_9BACT</name>
<dbReference type="InterPro" id="IPR036890">
    <property type="entry name" value="HATPase_C_sf"/>
</dbReference>
<dbReference type="EMBL" id="JAESIY010000015">
    <property type="protein sequence ID" value="MBL3658677.1"/>
    <property type="molecule type" value="Genomic_DNA"/>
</dbReference>
<dbReference type="InterPro" id="IPR011123">
    <property type="entry name" value="Y_Y_Y"/>
</dbReference>
<dbReference type="RefSeq" id="WP_202246472.1">
    <property type="nucleotide sequence ID" value="NZ_JAESIY010000015.1"/>
</dbReference>
<dbReference type="SMART" id="SM00387">
    <property type="entry name" value="HATPase_c"/>
    <property type="match status" value="1"/>
</dbReference>
<dbReference type="AlphaFoldDB" id="A0A937K377"/>
<dbReference type="InterPro" id="IPR015943">
    <property type="entry name" value="WD40/YVTN_repeat-like_dom_sf"/>
</dbReference>
<dbReference type="Gene3D" id="3.30.565.10">
    <property type="entry name" value="Histidine kinase-like ATPase, C-terminal domain"/>
    <property type="match status" value="1"/>
</dbReference>
<organism evidence="7 8">
    <name type="scientific">Fulvivirga sediminis</name>
    <dbReference type="NCBI Taxonomy" id="2803949"/>
    <lineage>
        <taxon>Bacteria</taxon>
        <taxon>Pseudomonadati</taxon>
        <taxon>Bacteroidota</taxon>
        <taxon>Cytophagia</taxon>
        <taxon>Cytophagales</taxon>
        <taxon>Fulvivirgaceae</taxon>
        <taxon>Fulvivirga</taxon>
    </lineage>
</organism>
<dbReference type="Pfam" id="PF02518">
    <property type="entry name" value="HATPase_c"/>
    <property type="match status" value="1"/>
</dbReference>
<keyword evidence="8" id="KW-1185">Reference proteome</keyword>
<keyword evidence="4" id="KW-0175">Coiled coil</keyword>
<keyword evidence="3" id="KW-0597">Phosphoprotein</keyword>
<evidence type="ECO:0000259" key="6">
    <source>
        <dbReference type="PROSITE" id="PS50109"/>
    </source>
</evidence>
<dbReference type="Gene3D" id="2.130.10.10">
    <property type="entry name" value="YVTN repeat-like/Quinoprotein amine dehydrogenase"/>
    <property type="match status" value="2"/>
</dbReference>
<evidence type="ECO:0000256" key="5">
    <source>
        <dbReference type="SAM" id="Phobius"/>
    </source>
</evidence>
<evidence type="ECO:0000256" key="4">
    <source>
        <dbReference type="SAM" id="Coils"/>
    </source>
</evidence>
<dbReference type="InterPro" id="IPR013783">
    <property type="entry name" value="Ig-like_fold"/>
</dbReference>
<dbReference type="GO" id="GO:0000155">
    <property type="term" value="F:phosphorelay sensor kinase activity"/>
    <property type="evidence" value="ECO:0007669"/>
    <property type="project" value="InterPro"/>
</dbReference>
<keyword evidence="5" id="KW-0812">Transmembrane</keyword>
<dbReference type="SUPFAM" id="SSF47384">
    <property type="entry name" value="Homodimeric domain of signal transducing histidine kinase"/>
    <property type="match status" value="1"/>
</dbReference>
<dbReference type="SUPFAM" id="SSF55874">
    <property type="entry name" value="ATPase domain of HSP90 chaperone/DNA topoisomerase II/histidine kinase"/>
    <property type="match status" value="1"/>
</dbReference>
<evidence type="ECO:0000256" key="1">
    <source>
        <dbReference type="ARBA" id="ARBA00000085"/>
    </source>
</evidence>
<keyword evidence="5" id="KW-0472">Membrane</keyword>
<dbReference type="InterPro" id="IPR036097">
    <property type="entry name" value="HisK_dim/P_sf"/>
</dbReference>
<protein>
    <recommendedName>
        <fullName evidence="2">histidine kinase</fullName>
        <ecNumber evidence="2">2.7.13.3</ecNumber>
    </recommendedName>
</protein>
<sequence length="1095" mass="125631">MDAIFFFRNQDFSLHLIPRIKWVLLPFCFFLSTLSFAQNIPFTTYTASDYNASSSNWSITQDENGLFYFANYQGVLIFDGITWELIPLAGQNICLSIAYTNGKIFVGSKGDLGYLQPDYKGKLHFESLNSKLSQENQTQSWFDIKHSHETTYFYSNQCIVGVKNDSIFEIKSDQGPFGGLFEVADEVYTYVFGNGIYKLENNTLKKLKGTDRLTSENIAYIDEKDHQLIIATNKNVLYSYKNGYTKKLNNASPESVISSFASSSNPPQKYNKAIGTLGKGLYFLTPQYNPLKTGFLENQTIKKLYFDHYGNLWSASQENISHFETSSPLKISKDIRNETGSILSLIKWKGSVYMGTTTGLFLIKGNSIEKVPGINAKVWSLIVFNSKLMIGSEVGLYQLKENLQKVSEIRLISNLSHWKNNLIIGSLGQLNILSARTEETPEIKKKIKMGVRHFNDIMQINDSTIWLHSKFDGVYKLDHVNRDSVIINKYTTSNGLPDVNDINIFNIKDRIIFSTSKGFYHFNPEDQTFSPDTSISKTPYKITYATESEKGIILSTIDEHNYNKLVHLSENGEEITTPFKRIPNISIDLTYYVDSTLWIAGSNGLYTFDYRIKKDYSKSFPTVIRRVTSQDSAVFLGHYYSPNEAAEIIPSLVSKQTKGFIPKLDYEHNEISFQYSASFYEVPEGNVFSHYLENEDKGWSRWDVNHKKEYSHLPPGDYVFHVKSKNIYGIEGKEATYSFTILPPWYMTWWAYFGYAIVLAFLIWGVVLAYTYRVRMQRQKLKLIVADRTFEVISQKKEIEKQKNLLQNQYEQIKVQRDDIQAKNLELSQAQKRTYQTNLALQELNGNLELQVEERTKEIQAMLTELQKTNKELDHFIYRASHDLKGPISRISGLTTLAKLEIEDGPTKNYLHLIDYTANNMKGTLTKLTQVHDLMTAEVVIEEIDIATLLSDIKHSLKHLDDQDLNTKYTFDFKDNLCIKHDKYRLNIILSNLLENAIVYKRQSRDEHSIHINIRKNDKNLMITVTDTGIGIEPDQKEKVFNMFYKANDIHNGSGLGLYLVKLALQKLNGSVTVESKVNTFTTFTVQIGLAESLT</sequence>
<dbReference type="InterPro" id="IPR005467">
    <property type="entry name" value="His_kinase_dom"/>
</dbReference>
<proteinExistence type="predicted"/>
<dbReference type="PROSITE" id="PS50109">
    <property type="entry name" value="HIS_KIN"/>
    <property type="match status" value="1"/>
</dbReference>
<evidence type="ECO:0000256" key="3">
    <source>
        <dbReference type="ARBA" id="ARBA00022553"/>
    </source>
</evidence>
<comment type="caution">
    <text evidence="7">The sequence shown here is derived from an EMBL/GenBank/DDBJ whole genome shotgun (WGS) entry which is preliminary data.</text>
</comment>
<gene>
    <name evidence="7" type="ORF">JL102_21175</name>
</gene>
<dbReference type="Proteomes" id="UP000659388">
    <property type="component" value="Unassembled WGS sequence"/>
</dbReference>
<dbReference type="InterPro" id="IPR003594">
    <property type="entry name" value="HATPase_dom"/>
</dbReference>
<keyword evidence="5" id="KW-1133">Transmembrane helix</keyword>
<dbReference type="PANTHER" id="PTHR43547">
    <property type="entry name" value="TWO-COMPONENT HISTIDINE KINASE"/>
    <property type="match status" value="1"/>
</dbReference>
<dbReference type="PRINTS" id="PR00344">
    <property type="entry name" value="BCTRLSENSOR"/>
</dbReference>
<evidence type="ECO:0000256" key="2">
    <source>
        <dbReference type="ARBA" id="ARBA00012438"/>
    </source>
</evidence>
<comment type="catalytic activity">
    <reaction evidence="1">
        <text>ATP + protein L-histidine = ADP + protein N-phospho-L-histidine.</text>
        <dbReference type="EC" id="2.7.13.3"/>
    </reaction>
</comment>
<accession>A0A937K377</accession>
<dbReference type="CDD" id="cd00082">
    <property type="entry name" value="HisKA"/>
    <property type="match status" value="1"/>
</dbReference>
<dbReference type="InterPro" id="IPR004358">
    <property type="entry name" value="Sig_transdc_His_kin-like_C"/>
</dbReference>
<dbReference type="InterPro" id="IPR003661">
    <property type="entry name" value="HisK_dim/P_dom"/>
</dbReference>
<feature type="coiled-coil region" evidence="4">
    <location>
        <begin position="796"/>
        <end position="872"/>
    </location>
</feature>
<feature type="transmembrane region" description="Helical" evidence="5">
    <location>
        <begin position="749"/>
        <end position="772"/>
    </location>
</feature>
<evidence type="ECO:0000313" key="7">
    <source>
        <dbReference type="EMBL" id="MBL3658677.1"/>
    </source>
</evidence>
<dbReference type="EC" id="2.7.13.3" evidence="2"/>
<dbReference type="Pfam" id="PF07495">
    <property type="entry name" value="Y_Y_Y"/>
    <property type="match status" value="1"/>
</dbReference>
<feature type="domain" description="Histidine kinase" evidence="6">
    <location>
        <begin position="879"/>
        <end position="1092"/>
    </location>
</feature>
<dbReference type="Gene3D" id="1.10.287.130">
    <property type="match status" value="1"/>
</dbReference>
<dbReference type="Gene3D" id="2.60.40.10">
    <property type="entry name" value="Immunoglobulins"/>
    <property type="match status" value="1"/>
</dbReference>
<evidence type="ECO:0000313" key="8">
    <source>
        <dbReference type="Proteomes" id="UP000659388"/>
    </source>
</evidence>